<evidence type="ECO:0000313" key="9">
    <source>
        <dbReference type="Proteomes" id="UP001501508"/>
    </source>
</evidence>
<gene>
    <name evidence="8" type="ORF">GCM10023091_11810</name>
</gene>
<dbReference type="Pfam" id="PF00732">
    <property type="entry name" value="GMC_oxred_N"/>
    <property type="match status" value="1"/>
</dbReference>
<evidence type="ECO:0000256" key="3">
    <source>
        <dbReference type="ARBA" id="ARBA00022630"/>
    </source>
</evidence>
<sequence>MNLNLKSKTQNSYDAIVVGSGISGGWAAKELTEKGLRVLLLERGPDVKHIEGYETALKAPWEFPHRGRLTNEVKENYPVQARKYALTEATTGLMTQDIRYPYLEAKPFQWTRAFVVGGRSLVWGRQSYRWSDLDFEANLKDGHGVDWPIRYKDLAPWYDYVERFIGVSGSAEGLPQLPDGVFQAPMELSCVEQHVRSAIEQKWKVSRKLMIGRSANLTAPTPEQLQLGRASCQFRNLCSRGCPYGAYFSTQSATLPAAMATGRLTLRPNSLVHEVIFDENRGRATGVKVIDQESKEEIIFHARVIFLNASTMATNFLLLNSTSPRFPEGLGNNETASLGKFIMDHHQSAGAKGTFRDFNNKYFFGRRANGIYVARYRNYLEKGDGYFRGFGYQGGGSRGGWQRGTSTKGFGAGFKDKLSAPGDWSMNLNGYGECLPYEENRVYLDRTRKDPWGLPMLVADAEYRENEKAMRKDMMSDAAEMLEAAGATDISTFDDIKYIGFCTHEMGGVRMGRDPKTSILNQWNQFHQVPNLFATDGSAMTSSSCSNPSLTYMALTARAADYAVTAMKKNEF</sequence>
<feature type="domain" description="Glucose-methanol-choline oxidoreductase N-terminal" evidence="6">
    <location>
        <begin position="90"/>
        <end position="345"/>
    </location>
</feature>
<evidence type="ECO:0000259" key="6">
    <source>
        <dbReference type="Pfam" id="PF00732"/>
    </source>
</evidence>
<reference evidence="9" key="1">
    <citation type="journal article" date="2019" name="Int. J. Syst. Evol. Microbiol.">
        <title>The Global Catalogue of Microorganisms (GCM) 10K type strain sequencing project: providing services to taxonomists for standard genome sequencing and annotation.</title>
        <authorList>
            <consortium name="The Broad Institute Genomics Platform"/>
            <consortium name="The Broad Institute Genome Sequencing Center for Infectious Disease"/>
            <person name="Wu L."/>
            <person name="Ma J."/>
        </authorList>
    </citation>
    <scope>NUCLEOTIDE SEQUENCE [LARGE SCALE GENOMIC DNA]</scope>
    <source>
        <strain evidence="9">JCM 31920</strain>
    </source>
</reference>
<dbReference type="InterPro" id="IPR051473">
    <property type="entry name" value="P2Ox-like"/>
</dbReference>
<feature type="domain" description="Glucose-methanol-choline oxidoreductase C-terminal" evidence="7">
    <location>
        <begin position="436"/>
        <end position="555"/>
    </location>
</feature>
<keyword evidence="9" id="KW-1185">Reference proteome</keyword>
<keyword evidence="3" id="KW-0285">Flavoprotein</keyword>
<proteinExistence type="inferred from homology"/>
<dbReference type="InterPro" id="IPR007867">
    <property type="entry name" value="GMC_OxRtase_C"/>
</dbReference>
<dbReference type="Proteomes" id="UP001501508">
    <property type="component" value="Unassembled WGS sequence"/>
</dbReference>
<dbReference type="RefSeq" id="WP_345027255.1">
    <property type="nucleotide sequence ID" value="NZ_BAABEY010000012.1"/>
</dbReference>
<dbReference type="InterPro" id="IPR000172">
    <property type="entry name" value="GMC_OxRdtase_N"/>
</dbReference>
<evidence type="ECO:0000259" key="7">
    <source>
        <dbReference type="Pfam" id="PF05199"/>
    </source>
</evidence>
<evidence type="ECO:0000256" key="5">
    <source>
        <dbReference type="ARBA" id="ARBA00023002"/>
    </source>
</evidence>
<dbReference type="Pfam" id="PF05199">
    <property type="entry name" value="GMC_oxred_C"/>
    <property type="match status" value="1"/>
</dbReference>
<evidence type="ECO:0000313" key="8">
    <source>
        <dbReference type="EMBL" id="GAA4435419.1"/>
    </source>
</evidence>
<keyword evidence="4" id="KW-0274">FAD</keyword>
<comment type="cofactor">
    <cofactor evidence="1">
        <name>FAD</name>
        <dbReference type="ChEBI" id="CHEBI:57692"/>
    </cofactor>
</comment>
<keyword evidence="5" id="KW-0560">Oxidoreductase</keyword>
<dbReference type="SUPFAM" id="SSF54373">
    <property type="entry name" value="FAD-linked reductases, C-terminal domain"/>
    <property type="match status" value="1"/>
</dbReference>
<dbReference type="PANTHER" id="PTHR42784:SF1">
    <property type="entry name" value="PYRANOSE 2-OXIDASE"/>
    <property type="match status" value="1"/>
</dbReference>
<dbReference type="InterPro" id="IPR036188">
    <property type="entry name" value="FAD/NAD-bd_sf"/>
</dbReference>
<accession>A0ABP8LTX6</accession>
<protein>
    <submittedName>
        <fullName evidence="8">GMC family oxidoreductase</fullName>
    </submittedName>
</protein>
<organism evidence="8 9">
    <name type="scientific">Ravibacter arvi</name>
    <dbReference type="NCBI Taxonomy" id="2051041"/>
    <lineage>
        <taxon>Bacteria</taxon>
        <taxon>Pseudomonadati</taxon>
        <taxon>Bacteroidota</taxon>
        <taxon>Cytophagia</taxon>
        <taxon>Cytophagales</taxon>
        <taxon>Spirosomataceae</taxon>
        <taxon>Ravibacter</taxon>
    </lineage>
</organism>
<evidence type="ECO:0000256" key="4">
    <source>
        <dbReference type="ARBA" id="ARBA00022827"/>
    </source>
</evidence>
<name>A0ABP8LTX6_9BACT</name>
<dbReference type="SUPFAM" id="SSF51905">
    <property type="entry name" value="FAD/NAD(P)-binding domain"/>
    <property type="match status" value="1"/>
</dbReference>
<evidence type="ECO:0000256" key="2">
    <source>
        <dbReference type="ARBA" id="ARBA00010790"/>
    </source>
</evidence>
<evidence type="ECO:0000256" key="1">
    <source>
        <dbReference type="ARBA" id="ARBA00001974"/>
    </source>
</evidence>
<dbReference type="Pfam" id="PF13450">
    <property type="entry name" value="NAD_binding_8"/>
    <property type="match status" value="1"/>
</dbReference>
<dbReference type="Gene3D" id="3.50.50.60">
    <property type="entry name" value="FAD/NAD(P)-binding domain"/>
    <property type="match status" value="2"/>
</dbReference>
<dbReference type="EMBL" id="BAABEY010000012">
    <property type="protein sequence ID" value="GAA4435419.1"/>
    <property type="molecule type" value="Genomic_DNA"/>
</dbReference>
<comment type="caution">
    <text evidence="8">The sequence shown here is derived from an EMBL/GenBank/DDBJ whole genome shotgun (WGS) entry which is preliminary data.</text>
</comment>
<comment type="similarity">
    <text evidence="2">Belongs to the GMC oxidoreductase family.</text>
</comment>
<dbReference type="PANTHER" id="PTHR42784">
    <property type="entry name" value="PYRANOSE 2-OXIDASE"/>
    <property type="match status" value="1"/>
</dbReference>